<sequence length="99" mass="11423">MGKYLTLEDAKQHLLVEFNDDDNYIEELIKAVECSLANDINRPLSEVENEDGTLPDALLHALRIKLGKLYMAREGVSFAKNYELPFTFANLFIPYRKEE</sequence>
<dbReference type="Pfam" id="PF05135">
    <property type="entry name" value="Phage_connect_1"/>
    <property type="match status" value="1"/>
</dbReference>
<name>A0A8S5TH52_9CAUD</name>
<proteinExistence type="predicted"/>
<reference evidence="1" key="1">
    <citation type="journal article" date="2021" name="Proc. Natl. Acad. Sci. U.S.A.">
        <title>A Catalog of Tens of Thousands of Viruses from Human Metagenomes Reveals Hidden Associations with Chronic Diseases.</title>
        <authorList>
            <person name="Tisza M.J."/>
            <person name="Buck C.B."/>
        </authorList>
    </citation>
    <scope>NUCLEOTIDE SEQUENCE</scope>
    <source>
        <strain evidence="1">CtTfn5</strain>
    </source>
</reference>
<dbReference type="InterPro" id="IPR021146">
    <property type="entry name" value="Phage_gp6-like_head-tail"/>
</dbReference>
<dbReference type="NCBIfam" id="TIGR01560">
    <property type="entry name" value="put_DNA_pack"/>
    <property type="match status" value="1"/>
</dbReference>
<evidence type="ECO:0000313" key="1">
    <source>
        <dbReference type="EMBL" id="DAF62613.1"/>
    </source>
</evidence>
<accession>A0A8S5TH52</accession>
<dbReference type="CDD" id="cd08054">
    <property type="entry name" value="gp6"/>
    <property type="match status" value="1"/>
</dbReference>
<dbReference type="EMBL" id="BK032825">
    <property type="protein sequence ID" value="DAF62613.1"/>
    <property type="molecule type" value="Genomic_DNA"/>
</dbReference>
<protein>
    <submittedName>
        <fullName evidence="1">Head Tail Connector Protein</fullName>
    </submittedName>
</protein>
<dbReference type="Gene3D" id="1.10.3230.30">
    <property type="entry name" value="Phage gp6-like head-tail connector protein"/>
    <property type="match status" value="1"/>
</dbReference>
<dbReference type="InterPro" id="IPR006450">
    <property type="entry name" value="Phage_HK97_gp6-like"/>
</dbReference>
<organism evidence="1">
    <name type="scientific">Siphoviridae sp. ctTfn5</name>
    <dbReference type="NCBI Taxonomy" id="2827878"/>
    <lineage>
        <taxon>Viruses</taxon>
        <taxon>Duplodnaviria</taxon>
        <taxon>Heunggongvirae</taxon>
        <taxon>Uroviricota</taxon>
        <taxon>Caudoviricetes</taxon>
    </lineage>
</organism>